<organism evidence="16 17">
    <name type="scientific">Neorhodopirellula lusitana</name>
    <dbReference type="NCBI Taxonomy" id="445327"/>
    <lineage>
        <taxon>Bacteria</taxon>
        <taxon>Pseudomonadati</taxon>
        <taxon>Planctomycetota</taxon>
        <taxon>Planctomycetia</taxon>
        <taxon>Pirellulales</taxon>
        <taxon>Pirellulaceae</taxon>
        <taxon>Neorhodopirellula</taxon>
    </lineage>
</organism>
<evidence type="ECO:0000256" key="3">
    <source>
        <dbReference type="ARBA" id="ARBA00022475"/>
    </source>
</evidence>
<feature type="region of interest" description="Disordered" evidence="15">
    <location>
        <begin position="1"/>
        <end position="23"/>
    </location>
</feature>
<evidence type="ECO:0000256" key="4">
    <source>
        <dbReference type="ARBA" id="ARBA00022519"/>
    </source>
</evidence>
<evidence type="ECO:0000256" key="1">
    <source>
        <dbReference type="ARBA" id="ARBA00004651"/>
    </source>
</evidence>
<keyword evidence="9 14" id="KW-0406">Ion transport</keyword>
<dbReference type="InterPro" id="IPR003691">
    <property type="entry name" value="FluC"/>
</dbReference>
<evidence type="ECO:0000313" key="16">
    <source>
        <dbReference type="EMBL" id="SMP70414.1"/>
    </source>
</evidence>
<evidence type="ECO:0000313" key="17">
    <source>
        <dbReference type="Proteomes" id="UP001158067"/>
    </source>
</evidence>
<proteinExistence type="inferred from homology"/>
<protein>
    <recommendedName>
        <fullName evidence="14">Fluoride-specific ion channel FluC</fullName>
    </recommendedName>
</protein>
<comment type="similarity">
    <text evidence="12 14">Belongs to the fluoride channel Fluc/FEX (TC 1.A.43) family.</text>
</comment>
<dbReference type="PANTHER" id="PTHR28259">
    <property type="entry name" value="FLUORIDE EXPORT PROTEIN 1-RELATED"/>
    <property type="match status" value="1"/>
</dbReference>
<dbReference type="Proteomes" id="UP001158067">
    <property type="component" value="Unassembled WGS sequence"/>
</dbReference>
<feature type="binding site" evidence="14">
    <location>
        <position position="125"/>
    </location>
    <ligand>
        <name>Na(+)</name>
        <dbReference type="ChEBI" id="CHEBI:29101"/>
        <note>structural</note>
    </ligand>
</feature>
<evidence type="ECO:0000256" key="10">
    <source>
        <dbReference type="ARBA" id="ARBA00023136"/>
    </source>
</evidence>
<comment type="function">
    <text evidence="14">Fluoride-specific ion channel. Important for reducing fluoride concentration in the cell, thus reducing its toxicity.</text>
</comment>
<keyword evidence="17" id="KW-1185">Reference proteome</keyword>
<evidence type="ECO:0000256" key="2">
    <source>
        <dbReference type="ARBA" id="ARBA00022448"/>
    </source>
</evidence>
<keyword evidence="4" id="KW-0997">Cell inner membrane</keyword>
<name>A0ABY1QJF4_9BACT</name>
<keyword evidence="10 14" id="KW-0472">Membrane</keyword>
<gene>
    <name evidence="14" type="primary">fluC</name>
    <name evidence="14" type="synonym">crcB</name>
    <name evidence="16" type="ORF">SAMN06265222_11340</name>
</gene>
<feature type="transmembrane region" description="Helical" evidence="14">
    <location>
        <begin position="114"/>
        <end position="139"/>
    </location>
</feature>
<comment type="activity regulation">
    <text evidence="14">Na(+) is not transported, but it plays an essential structural role and its presence is essential for fluoride channel function.</text>
</comment>
<keyword evidence="6 14" id="KW-0479">Metal-binding</keyword>
<evidence type="ECO:0000256" key="8">
    <source>
        <dbReference type="ARBA" id="ARBA00023053"/>
    </source>
</evidence>
<evidence type="ECO:0000256" key="5">
    <source>
        <dbReference type="ARBA" id="ARBA00022692"/>
    </source>
</evidence>
<evidence type="ECO:0000256" key="7">
    <source>
        <dbReference type="ARBA" id="ARBA00022989"/>
    </source>
</evidence>
<evidence type="ECO:0000256" key="9">
    <source>
        <dbReference type="ARBA" id="ARBA00023065"/>
    </source>
</evidence>
<accession>A0ABY1QJF4</accession>
<keyword evidence="2 14" id="KW-0813">Transport</keyword>
<evidence type="ECO:0000256" key="14">
    <source>
        <dbReference type="HAMAP-Rule" id="MF_00454"/>
    </source>
</evidence>
<dbReference type="Pfam" id="PF02537">
    <property type="entry name" value="CRCB"/>
    <property type="match status" value="1"/>
</dbReference>
<feature type="transmembrane region" description="Helical" evidence="14">
    <location>
        <begin position="25"/>
        <end position="49"/>
    </location>
</feature>
<dbReference type="PANTHER" id="PTHR28259:SF18">
    <property type="entry name" value="FLUORIDE-SPECIFIC ION CHANNEL FLUC"/>
    <property type="match status" value="1"/>
</dbReference>
<keyword evidence="7 14" id="KW-1133">Transmembrane helix</keyword>
<evidence type="ECO:0000256" key="12">
    <source>
        <dbReference type="ARBA" id="ARBA00035120"/>
    </source>
</evidence>
<dbReference type="HAMAP" id="MF_00454">
    <property type="entry name" value="FluC"/>
    <property type="match status" value="1"/>
</dbReference>
<keyword evidence="8 14" id="KW-0915">Sodium</keyword>
<feature type="transmembrane region" description="Helical" evidence="14">
    <location>
        <begin position="70"/>
        <end position="94"/>
    </location>
</feature>
<evidence type="ECO:0000256" key="11">
    <source>
        <dbReference type="ARBA" id="ARBA00023303"/>
    </source>
</evidence>
<comment type="subcellular location">
    <subcellularLocation>
        <location evidence="1 14">Cell membrane</location>
        <topology evidence="1 14">Multi-pass membrane protein</topology>
    </subcellularLocation>
</comment>
<feature type="transmembrane region" description="Helical" evidence="14">
    <location>
        <begin position="146"/>
        <end position="168"/>
    </location>
</feature>
<comment type="caution">
    <text evidence="16">The sequence shown here is derived from an EMBL/GenBank/DDBJ whole genome shotgun (WGS) entry which is preliminary data.</text>
</comment>
<evidence type="ECO:0000256" key="15">
    <source>
        <dbReference type="SAM" id="MobiDB-lite"/>
    </source>
</evidence>
<keyword evidence="5 14" id="KW-0812">Transmembrane</keyword>
<evidence type="ECO:0000256" key="6">
    <source>
        <dbReference type="ARBA" id="ARBA00022723"/>
    </source>
</evidence>
<reference evidence="16 17" key="1">
    <citation type="submission" date="2017-05" db="EMBL/GenBank/DDBJ databases">
        <authorList>
            <person name="Varghese N."/>
            <person name="Submissions S."/>
        </authorList>
    </citation>
    <scope>NUCLEOTIDE SEQUENCE [LARGE SCALE GENOMIC DNA]</scope>
    <source>
        <strain evidence="16 17">DSM 25457</strain>
    </source>
</reference>
<evidence type="ECO:0000256" key="13">
    <source>
        <dbReference type="ARBA" id="ARBA00035585"/>
    </source>
</evidence>
<keyword evidence="3 14" id="KW-1003">Cell membrane</keyword>
<comment type="catalytic activity">
    <reaction evidence="13">
        <text>fluoride(in) = fluoride(out)</text>
        <dbReference type="Rhea" id="RHEA:76159"/>
        <dbReference type="ChEBI" id="CHEBI:17051"/>
    </reaction>
    <physiologicalReaction direction="left-to-right" evidence="13">
        <dbReference type="Rhea" id="RHEA:76160"/>
    </physiologicalReaction>
</comment>
<dbReference type="EMBL" id="FXUG01000013">
    <property type="protein sequence ID" value="SMP70414.1"/>
    <property type="molecule type" value="Genomic_DNA"/>
</dbReference>
<keyword evidence="11 14" id="KW-0407">Ion channel</keyword>
<sequence length="173" mass="17910">MKTYDSEPLKVNSQERTDNGEKEEVSMIATASNVLAVAIGGGLGALGRYGIAVAMTQSSIAKPIHAATQFVGGGASFATTLANLLGCLLLGVLYQWTENMAATAQTPLDPRMMLAIRVGFLGSLTTFSTLIGDAALLGINGRPSPSLVLMSVNLVGGWLLFLAAAATFRGVFS</sequence>
<feature type="binding site" evidence="14">
    <location>
        <position position="122"/>
    </location>
    <ligand>
        <name>Na(+)</name>
        <dbReference type="ChEBI" id="CHEBI:29101"/>
        <note>structural</note>
    </ligand>
</feature>